<dbReference type="FunFam" id="1.20.1560.10:FF:000001">
    <property type="entry name" value="ATP-binding cassette subfamily C member 1"/>
    <property type="match status" value="1"/>
</dbReference>
<dbReference type="CDD" id="cd03244">
    <property type="entry name" value="ABCC_MRP_domain2"/>
    <property type="match status" value="1"/>
</dbReference>
<dbReference type="EMBL" id="BTFZ01000002">
    <property type="protein sequence ID" value="GMM34012.1"/>
    <property type="molecule type" value="Genomic_DNA"/>
</dbReference>
<keyword evidence="3" id="KW-0926">Vacuole</keyword>
<dbReference type="GO" id="GO:0140359">
    <property type="term" value="F:ABC-type transporter activity"/>
    <property type="evidence" value="ECO:0007669"/>
    <property type="project" value="InterPro"/>
</dbReference>
<dbReference type="InterPro" id="IPR003439">
    <property type="entry name" value="ABC_transporter-like_ATP-bd"/>
</dbReference>
<evidence type="ECO:0000256" key="9">
    <source>
        <dbReference type="ARBA" id="ARBA00023136"/>
    </source>
</evidence>
<feature type="domain" description="ABC transmembrane type-1" evidence="14">
    <location>
        <begin position="307"/>
        <end position="596"/>
    </location>
</feature>
<dbReference type="FunFam" id="1.20.1560.10:FF:000020">
    <property type="entry name" value="ABC metal ion transporter"/>
    <property type="match status" value="1"/>
</dbReference>
<dbReference type="Pfam" id="PF24357">
    <property type="entry name" value="TMD0_ABC"/>
    <property type="match status" value="1"/>
</dbReference>
<dbReference type="Pfam" id="PF00005">
    <property type="entry name" value="ABC_tran"/>
    <property type="match status" value="2"/>
</dbReference>
<feature type="transmembrane region" description="Helical" evidence="12">
    <location>
        <begin position="541"/>
        <end position="561"/>
    </location>
</feature>
<evidence type="ECO:0000256" key="7">
    <source>
        <dbReference type="ARBA" id="ARBA00022840"/>
    </source>
</evidence>
<dbReference type="InterPro" id="IPR003593">
    <property type="entry name" value="AAA+_ATPase"/>
</dbReference>
<keyword evidence="2" id="KW-0813">Transport</keyword>
<dbReference type="SUPFAM" id="SSF90123">
    <property type="entry name" value="ABC transporter transmembrane region"/>
    <property type="match status" value="2"/>
</dbReference>
<dbReference type="InterPro" id="IPR017871">
    <property type="entry name" value="ABC_transporter-like_CS"/>
</dbReference>
<dbReference type="Pfam" id="PF00664">
    <property type="entry name" value="ABC_membrane"/>
    <property type="match status" value="2"/>
</dbReference>
<proteinExistence type="predicted"/>
<evidence type="ECO:0000256" key="5">
    <source>
        <dbReference type="ARBA" id="ARBA00022737"/>
    </source>
</evidence>
<feature type="transmembrane region" description="Helical" evidence="12">
    <location>
        <begin position="1122"/>
        <end position="1150"/>
    </location>
</feature>
<keyword evidence="6" id="KW-0547">Nucleotide-binding</keyword>
<dbReference type="FunFam" id="3.40.50.300:FF:000565">
    <property type="entry name" value="ABC bile acid transporter"/>
    <property type="match status" value="1"/>
</dbReference>
<dbReference type="PROSITE" id="PS00211">
    <property type="entry name" value="ABC_TRANSPORTER_1"/>
    <property type="match status" value="2"/>
</dbReference>
<feature type="transmembrane region" description="Helical" evidence="12">
    <location>
        <begin position="76"/>
        <end position="96"/>
    </location>
</feature>
<dbReference type="PANTHER" id="PTHR24223:SF443">
    <property type="entry name" value="MULTIDRUG-RESISTANCE LIKE PROTEIN 1, ISOFORM I"/>
    <property type="match status" value="1"/>
</dbReference>
<protein>
    <submittedName>
        <fullName evidence="15">ATP-binding cassette glutathione S-conjugate transporter</fullName>
    </submittedName>
</protein>
<dbReference type="PROSITE" id="PS50929">
    <property type="entry name" value="ABC_TM1F"/>
    <property type="match status" value="2"/>
</dbReference>
<feature type="transmembrane region" description="Helical" evidence="12">
    <location>
        <begin position="177"/>
        <end position="198"/>
    </location>
</feature>
<feature type="transmembrane region" description="Helical" evidence="12">
    <location>
        <begin position="1036"/>
        <end position="1062"/>
    </location>
</feature>
<gene>
    <name evidence="15" type="ORF">DASC09_013370</name>
</gene>
<reference evidence="15 16" key="1">
    <citation type="journal article" date="2023" name="Elife">
        <title>Identification of key yeast species and microbe-microbe interactions impacting larval growth of Drosophila in the wild.</title>
        <authorList>
            <person name="Mure A."/>
            <person name="Sugiura Y."/>
            <person name="Maeda R."/>
            <person name="Honda K."/>
            <person name="Sakurai N."/>
            <person name="Takahashi Y."/>
            <person name="Watada M."/>
            <person name="Katoh T."/>
            <person name="Gotoh A."/>
            <person name="Gotoh Y."/>
            <person name="Taniguchi I."/>
            <person name="Nakamura K."/>
            <person name="Hayashi T."/>
            <person name="Katayama T."/>
            <person name="Uemura T."/>
            <person name="Hattori Y."/>
        </authorList>
    </citation>
    <scope>NUCLEOTIDE SEQUENCE [LARGE SCALE GENOMIC DNA]</scope>
    <source>
        <strain evidence="15 16">SC-9</strain>
    </source>
</reference>
<dbReference type="RefSeq" id="XP_064851012.1">
    <property type="nucleotide sequence ID" value="XM_064994940.1"/>
</dbReference>
<feature type="transmembrane region" description="Helical" evidence="12">
    <location>
        <begin position="33"/>
        <end position="55"/>
    </location>
</feature>
<feature type="region of interest" description="Disordered" evidence="11">
    <location>
        <begin position="878"/>
        <end position="915"/>
    </location>
</feature>
<evidence type="ECO:0000313" key="15">
    <source>
        <dbReference type="EMBL" id="GMM34012.1"/>
    </source>
</evidence>
<feature type="transmembrane region" description="Helical" evidence="12">
    <location>
        <begin position="455"/>
        <end position="474"/>
    </location>
</feature>
<feature type="transmembrane region" description="Helical" evidence="12">
    <location>
        <begin position="297"/>
        <end position="319"/>
    </location>
</feature>
<dbReference type="InterPro" id="IPR027417">
    <property type="entry name" value="P-loop_NTPase"/>
</dbReference>
<dbReference type="SUPFAM" id="SSF52540">
    <property type="entry name" value="P-loop containing nucleoside triphosphate hydrolases"/>
    <property type="match status" value="2"/>
</dbReference>
<evidence type="ECO:0000256" key="2">
    <source>
        <dbReference type="ARBA" id="ARBA00022448"/>
    </source>
</evidence>
<comment type="subcellular location">
    <subcellularLocation>
        <location evidence="1">Vacuole membrane</location>
        <topology evidence="1">Multi-pass membrane protein</topology>
    </subcellularLocation>
</comment>
<evidence type="ECO:0000256" key="8">
    <source>
        <dbReference type="ARBA" id="ARBA00022989"/>
    </source>
</evidence>
<dbReference type="CDD" id="cd18603">
    <property type="entry name" value="ABC_6TM_MRP1_2_3_6_D2_like"/>
    <property type="match status" value="1"/>
</dbReference>
<evidence type="ECO:0000256" key="11">
    <source>
        <dbReference type="SAM" id="MobiDB-lite"/>
    </source>
</evidence>
<sequence length="1569" mass="177436">MVSIYPYSLSCLQCESSEDWGPLSQYFDFTPCFLYGALFNALSIFGLVAGSYVLYQLIFRNSTTLSNNTYKPDAFVISRFALIVFQFLLKFFLVAIDNGEYYLSSELIKFESFFELIVLFVIILPLTYLDFKKLQTSSAVLLIYWLAGSLLHFFKVFNLSVRYFYQSHSLQLVDDLFITKINVTLTVLTFINSVFILITQSVPKKMTPSTTLGSFLIFQKEKENPLDSANVLSILYFGWMTKLMKLGYSKYLTLNDLPNLPKGFENGLVTTSLAEHYEKEIANFKAKKSKHVSLFKCILKSFGYNVFIAACFKCVSDVLNFTQPQLLKALIKFVNDFNSEPDDIRPPLIKGFAIAFGMLFVSIIQGCCINQYFFNTYSSGIKIKSSLIGFIYDKSLVLSPESRNKKSTGDIVNLMSIDTQRIQDITEFGQVIWSAPFQIILCLISLYRILKNSMWFGFAIMAIMVVVNTSLVRFQKKLQKKQMKFKDTRIKVISEILSNIKSLKLYNWENPYRAKLDHWRNDKELKNMAQISVFKAINMSMWNMIPFFVSCSTFIGFIKIYDQPLTTDIVFPALALFNLLGFPLNVIPNVITAIIDCGVSLDRLNEFLQLDELDPNAVIRMGKVKKMGEEVVKFDNCSYSWNKFNQRYSDADTDANNSNNYLALKNINFVAKKGELSCVIGKVGSGKSSFIKSMLGDLYKYQGQLSIHGKVAYVSQVAWIMNGTIKENILFGHKYDPILYEKVLFACDLNVDLKNFVDGDLTQVGEKGISLSGGQKARLSLARAIYAGADLYLLDDPLAAVDEHVGKHLIDHVFGEKGMLHHKCKVLVTNSVHFLHIAHNISMLEDGEIIEQTSTKALNEMTDEQRSTSKISQLIEQFGKKKVDGSSETEDEESSVNEDANKEEESSDNGDQDDVKTFKGHELVEDNASIENDLLENNDAASLRRASTATMNDAVVTYDDERNKTSEARKEHMERGNVKWDVYLTYANACNPRFVVLFLFLAVSNMGLNVAANYWLKYWSELNSKEGYNPHVVRYLSIYALLGISGSITLMIQCIILWNVCVIKGSKNLHNRLANAVIRAPMSFFETTPIGRILNRFSNDINKIDDVLGRVFQSFFQQSIKVLFTILVICFSTWQFVLVIVPLSVLYIYYQQYYMRTSRELKRLESITRSPIYAHFQETLNGITTIRGFGQENRFVKLNEVKVDNNLEAYHSTVNCNRWLATRLDFLASLVIFSSAALPMFGLASGKVSAGLIGLSVSYALQITGSLNWTVRMTVEVETNIVSVERIEEYSKLEPEAPEVIESNRPADAWPTEGAIEFKGYSTRYRKELDLVLKNISLKINPREKIGIVGRTGAGKSSLTMALYRIIEPAEGEVVIDGMSTSAIGLADLRRKLSIIPQDAQVFEGTIRDNLDPTSSFDDKKILKSIELSHMKPHLLKMIDEQNAASPDTKINDLLSVRVTENGGNLSVGQKQLMCLARALLIPSKILVLDEATAAVDVETDKIVQETIRKEFSERTILTIAHRINTIMDSDRILVLEKGEVAEFDKPEVLLQNHDSIFYSLAKRGGLVE</sequence>
<comment type="function">
    <text evidence="10">Cooperates for the ATP-dependent vacuolar transport of bilirubin and glutathione conjugates.</text>
</comment>
<dbReference type="Proteomes" id="UP001360560">
    <property type="component" value="Unassembled WGS sequence"/>
</dbReference>
<dbReference type="GO" id="GO:0042144">
    <property type="term" value="P:vacuole fusion, non-autophagic"/>
    <property type="evidence" value="ECO:0007669"/>
    <property type="project" value="UniProtKB-ARBA"/>
</dbReference>
<dbReference type="SMART" id="SM00382">
    <property type="entry name" value="AAA"/>
    <property type="match status" value="2"/>
</dbReference>
<keyword evidence="7 15" id="KW-0067">ATP-binding</keyword>
<feature type="transmembrane region" description="Helical" evidence="12">
    <location>
        <begin position="994"/>
        <end position="1016"/>
    </location>
</feature>
<dbReference type="GO" id="GO:0005524">
    <property type="term" value="F:ATP binding"/>
    <property type="evidence" value="ECO:0007669"/>
    <property type="project" value="UniProtKB-KW"/>
</dbReference>
<dbReference type="InterPro" id="IPR044746">
    <property type="entry name" value="ABCC_6TM_D1"/>
</dbReference>
<feature type="domain" description="ABC transporter" evidence="13">
    <location>
        <begin position="632"/>
        <end position="871"/>
    </location>
</feature>
<feature type="compositionally biased region" description="Acidic residues" evidence="11">
    <location>
        <begin position="887"/>
        <end position="898"/>
    </location>
</feature>
<keyword evidence="5" id="KW-0677">Repeat</keyword>
<feature type="transmembrane region" description="Helical" evidence="12">
    <location>
        <begin position="141"/>
        <end position="165"/>
    </location>
</feature>
<evidence type="ECO:0000259" key="13">
    <source>
        <dbReference type="PROSITE" id="PS50893"/>
    </source>
</evidence>
<evidence type="ECO:0000259" key="14">
    <source>
        <dbReference type="PROSITE" id="PS50929"/>
    </source>
</evidence>
<keyword evidence="4 12" id="KW-0812">Transmembrane</keyword>
<evidence type="ECO:0000256" key="12">
    <source>
        <dbReference type="SAM" id="Phobius"/>
    </source>
</evidence>
<evidence type="ECO:0000256" key="6">
    <source>
        <dbReference type="ARBA" id="ARBA00022741"/>
    </source>
</evidence>
<dbReference type="InterPro" id="IPR036640">
    <property type="entry name" value="ABC1_TM_sf"/>
</dbReference>
<evidence type="ECO:0000256" key="1">
    <source>
        <dbReference type="ARBA" id="ARBA00004128"/>
    </source>
</evidence>
<dbReference type="GO" id="GO:0016887">
    <property type="term" value="F:ATP hydrolysis activity"/>
    <property type="evidence" value="ECO:0007669"/>
    <property type="project" value="InterPro"/>
</dbReference>
<dbReference type="PROSITE" id="PS50893">
    <property type="entry name" value="ABC_TRANSPORTER_2"/>
    <property type="match status" value="2"/>
</dbReference>
<comment type="caution">
    <text evidence="15">The sequence shown here is derived from an EMBL/GenBank/DDBJ whole genome shotgun (WGS) entry which is preliminary data.</text>
</comment>
<accession>A0AAV5QHA9</accession>
<name>A0AAV5QHA9_9ASCO</name>
<keyword evidence="8 12" id="KW-1133">Transmembrane helix</keyword>
<feature type="domain" description="ABC transmembrane type-1" evidence="14">
    <location>
        <begin position="996"/>
        <end position="1279"/>
    </location>
</feature>
<evidence type="ECO:0000256" key="10">
    <source>
        <dbReference type="ARBA" id="ARBA00053425"/>
    </source>
</evidence>
<keyword evidence="16" id="KW-1185">Reference proteome</keyword>
<feature type="transmembrane region" description="Helical" evidence="12">
    <location>
        <begin position="352"/>
        <end position="374"/>
    </location>
</feature>
<dbReference type="Gene3D" id="3.40.50.300">
    <property type="entry name" value="P-loop containing nucleotide triphosphate hydrolases"/>
    <property type="match status" value="2"/>
</dbReference>
<dbReference type="InterPro" id="IPR056227">
    <property type="entry name" value="TMD0_ABC"/>
</dbReference>
<feature type="domain" description="ABC transporter" evidence="13">
    <location>
        <begin position="1316"/>
        <end position="1563"/>
    </location>
</feature>
<evidence type="ECO:0000256" key="4">
    <source>
        <dbReference type="ARBA" id="ARBA00022692"/>
    </source>
</evidence>
<dbReference type="GeneID" id="90071991"/>
<dbReference type="CDD" id="cd03250">
    <property type="entry name" value="ABCC_MRP_domain1"/>
    <property type="match status" value="1"/>
</dbReference>
<dbReference type="InterPro" id="IPR011527">
    <property type="entry name" value="ABC1_TM_dom"/>
</dbReference>
<keyword evidence="9 12" id="KW-0472">Membrane</keyword>
<dbReference type="InterPro" id="IPR050173">
    <property type="entry name" value="ABC_transporter_C-like"/>
</dbReference>
<organism evidence="15 16">
    <name type="scientific">Saccharomycopsis crataegensis</name>
    <dbReference type="NCBI Taxonomy" id="43959"/>
    <lineage>
        <taxon>Eukaryota</taxon>
        <taxon>Fungi</taxon>
        <taxon>Dikarya</taxon>
        <taxon>Ascomycota</taxon>
        <taxon>Saccharomycotina</taxon>
        <taxon>Saccharomycetes</taxon>
        <taxon>Saccharomycopsidaceae</taxon>
        <taxon>Saccharomycopsis</taxon>
    </lineage>
</organism>
<dbReference type="Gene3D" id="1.20.1560.10">
    <property type="entry name" value="ABC transporter type 1, transmembrane domain"/>
    <property type="match status" value="2"/>
</dbReference>
<evidence type="ECO:0000313" key="16">
    <source>
        <dbReference type="Proteomes" id="UP001360560"/>
    </source>
</evidence>
<feature type="transmembrane region" description="Helical" evidence="12">
    <location>
        <begin position="108"/>
        <end position="129"/>
    </location>
</feature>
<dbReference type="PANTHER" id="PTHR24223">
    <property type="entry name" value="ATP-BINDING CASSETTE SUB-FAMILY C"/>
    <property type="match status" value="1"/>
</dbReference>
<dbReference type="FunFam" id="3.40.50.300:FF:000997">
    <property type="entry name" value="Multidrug resistance-associated protein 1"/>
    <property type="match status" value="1"/>
</dbReference>
<feature type="transmembrane region" description="Helical" evidence="12">
    <location>
        <begin position="431"/>
        <end position="449"/>
    </location>
</feature>
<evidence type="ECO:0000256" key="3">
    <source>
        <dbReference type="ARBA" id="ARBA00022554"/>
    </source>
</evidence>
<feature type="transmembrane region" description="Helical" evidence="12">
    <location>
        <begin position="573"/>
        <end position="595"/>
    </location>
</feature>
<dbReference type="CDD" id="cd18579">
    <property type="entry name" value="ABC_6TM_ABCC_D1"/>
    <property type="match status" value="1"/>
</dbReference>
<dbReference type="GO" id="GO:0000329">
    <property type="term" value="C:fungal-type vacuole membrane"/>
    <property type="evidence" value="ECO:0007669"/>
    <property type="project" value="UniProtKB-ARBA"/>
</dbReference>